<dbReference type="AlphaFoldDB" id="A0A5K7S3U7"/>
<dbReference type="EMBL" id="AP018694">
    <property type="protein sequence ID" value="BBE16241.1"/>
    <property type="molecule type" value="Genomic_DNA"/>
</dbReference>
<evidence type="ECO:0000259" key="1">
    <source>
        <dbReference type="Pfam" id="PF13612"/>
    </source>
</evidence>
<name>A0A5K7S3U7_9BACT</name>
<dbReference type="NCBIfam" id="NF033520">
    <property type="entry name" value="transpos_IS982"/>
    <property type="match status" value="1"/>
</dbReference>
<accession>A0A5K7S3U7</accession>
<proteinExistence type="predicted"/>
<evidence type="ECO:0000313" key="2">
    <source>
        <dbReference type="EMBL" id="BBE16241.1"/>
    </source>
</evidence>
<gene>
    <name evidence="2" type="ORF">AQPE_0378</name>
</gene>
<dbReference type="KEGG" id="anf:AQPE_0378"/>
<reference evidence="2" key="1">
    <citation type="journal article" date="2020" name="Int. J. Syst. Evol. Microbiol.">
        <title>Aquipluma nitroreducens gen. nov. sp. nov., a novel facultatively anaerobic bacterium isolated from a freshwater lake.</title>
        <authorList>
            <person name="Watanabe M."/>
            <person name="Kojima H."/>
            <person name="Fukui M."/>
        </authorList>
    </citation>
    <scope>NUCLEOTIDE SEQUENCE</scope>
    <source>
        <strain evidence="2">MeG22</strain>
    </source>
</reference>
<dbReference type="Pfam" id="PF13612">
    <property type="entry name" value="DDE_Tnp_1_3"/>
    <property type="match status" value="1"/>
</dbReference>
<dbReference type="Proteomes" id="UP001193389">
    <property type="component" value="Chromosome"/>
</dbReference>
<sequence>MCIILIFNVLVENKRQFIILLMHNLKANFDKFIGLTKSFFSDRINEFDNFQSYPRNPKMLDCQIIALALTAESIGIDSESYFFGKLKSDYTSDFPNLIDRSNFNRRHKRLYPWISVLNQGLSNIQNQGEDTYIVDSIPVPVCQIAREKRSKICSENFETAPDKGYSAVSKAYYYGYKLHPVTSVRGVFASMDMSKASVHDVYYLTDIKHSHLSNCRLIGDKGYLSKEHQLDLFHRAISDWKHPKEAIKKTKNLLRTFLKSQENESKLYSPNYAINLCSSVTMQNQTWAFLFAFYLKLQQ</sequence>
<dbReference type="InterPro" id="IPR025668">
    <property type="entry name" value="Tnp_DDE_dom"/>
</dbReference>
<evidence type="ECO:0000313" key="3">
    <source>
        <dbReference type="Proteomes" id="UP001193389"/>
    </source>
</evidence>
<keyword evidence="3" id="KW-1185">Reference proteome</keyword>
<feature type="domain" description="Transposase DDE" evidence="1">
    <location>
        <begin position="130"/>
        <end position="247"/>
    </location>
</feature>
<organism evidence="2 3">
    <name type="scientific">Aquipluma nitroreducens</name>
    <dbReference type="NCBI Taxonomy" id="2010828"/>
    <lineage>
        <taxon>Bacteria</taxon>
        <taxon>Pseudomonadati</taxon>
        <taxon>Bacteroidota</taxon>
        <taxon>Bacteroidia</taxon>
        <taxon>Marinilabiliales</taxon>
        <taxon>Prolixibacteraceae</taxon>
        <taxon>Aquipluma</taxon>
    </lineage>
</organism>
<protein>
    <submittedName>
        <fullName evidence="2">Mobile element protein</fullName>
    </submittedName>
</protein>